<organism evidence="9 10">
    <name type="scientific">Brassicogethes aeneus</name>
    <name type="common">Rape pollen beetle</name>
    <name type="synonym">Meligethes aeneus</name>
    <dbReference type="NCBI Taxonomy" id="1431903"/>
    <lineage>
        <taxon>Eukaryota</taxon>
        <taxon>Metazoa</taxon>
        <taxon>Ecdysozoa</taxon>
        <taxon>Arthropoda</taxon>
        <taxon>Hexapoda</taxon>
        <taxon>Insecta</taxon>
        <taxon>Pterygota</taxon>
        <taxon>Neoptera</taxon>
        <taxon>Endopterygota</taxon>
        <taxon>Coleoptera</taxon>
        <taxon>Polyphaga</taxon>
        <taxon>Cucujiformia</taxon>
        <taxon>Nitidulidae</taxon>
        <taxon>Meligethinae</taxon>
        <taxon>Brassicogethes</taxon>
    </lineage>
</organism>
<sequence>MSAKKLVTFIVLVYFAKYTFTKLLPINHMRTKLGSIFSSIRSSFTDWNMCLYVGRNSYRFNNENVCPYMVLDKQLNKLNGTYWPLINFAFAFLDKPDDINKTLSTLLSTTIWNPRQKTIFIISETPKDFPVANFMKFLWSYNLIKFIVIIGYEDFHIYTYNMFADNKVINLKVNEVGEYFTKTNLNFNLHPLNAILFNYKPSLFKVGNQWKGTDYGIYLTYVKMLNASVHLLECDFFDTAFDNIKHGVGDIVIVSHFRTNRINNFDISLPTAMDKLVLLIPRTDAVNFEYFWNEENYYFCLGIMIVFMCVVVVLKLMKCEHTVLTAWRILFQSSVPQLDHINGKLKWFLGLWIITSLIMSNVFSSTLSSSLLAPKYKSKLNTIREIVSLNVTIRVLPYYKKLVPEELELEPLLVADNTFTGQEVTPNNYYLMRQDMAEYYQDTVFGPDGDPYFYILDEAVTYGFQFYIFQKNSPYLNIINKIMQYEKEFVLSRPFLNKNNYEQKNKNLKSRKFTFTTELLMLLNLYGFWVLVFIGEIIAFKYKLY</sequence>
<keyword evidence="3 8" id="KW-0812">Transmembrane</keyword>
<evidence type="ECO:0000256" key="2">
    <source>
        <dbReference type="ARBA" id="ARBA00022475"/>
    </source>
</evidence>
<name>A0A9P0BEL0_BRAAE</name>
<dbReference type="EMBL" id="OV121138">
    <property type="protein sequence ID" value="CAH0560438.1"/>
    <property type="molecule type" value="Genomic_DNA"/>
</dbReference>
<feature type="transmembrane region" description="Helical" evidence="8">
    <location>
        <begin position="297"/>
        <end position="317"/>
    </location>
</feature>
<dbReference type="AlphaFoldDB" id="A0A9P0BEL0"/>
<keyword evidence="4 8" id="KW-1133">Transmembrane helix</keyword>
<feature type="transmembrane region" description="Helical" evidence="8">
    <location>
        <begin position="347"/>
        <end position="373"/>
    </location>
</feature>
<reference evidence="9" key="1">
    <citation type="submission" date="2021-12" db="EMBL/GenBank/DDBJ databases">
        <authorList>
            <person name="King R."/>
        </authorList>
    </citation>
    <scope>NUCLEOTIDE SEQUENCE</scope>
</reference>
<evidence type="ECO:0000256" key="8">
    <source>
        <dbReference type="SAM" id="Phobius"/>
    </source>
</evidence>
<keyword evidence="5 8" id="KW-0472">Membrane</keyword>
<accession>A0A9P0BEL0</accession>
<evidence type="ECO:0000256" key="6">
    <source>
        <dbReference type="ARBA" id="ARBA00023170"/>
    </source>
</evidence>
<proteinExistence type="predicted"/>
<evidence type="ECO:0000313" key="10">
    <source>
        <dbReference type="Proteomes" id="UP001154078"/>
    </source>
</evidence>
<evidence type="ECO:0000256" key="7">
    <source>
        <dbReference type="ARBA" id="ARBA00023180"/>
    </source>
</evidence>
<gene>
    <name evidence="9" type="ORF">MELIAE_LOCUS10189</name>
</gene>
<feature type="transmembrane region" description="Helical" evidence="8">
    <location>
        <begin position="519"/>
        <end position="540"/>
    </location>
</feature>
<keyword evidence="10" id="KW-1185">Reference proteome</keyword>
<evidence type="ECO:0000256" key="3">
    <source>
        <dbReference type="ARBA" id="ARBA00022692"/>
    </source>
</evidence>
<comment type="subcellular location">
    <subcellularLocation>
        <location evidence="1">Cell membrane</location>
        <topology evidence="1">Multi-pass membrane protein</topology>
    </subcellularLocation>
</comment>
<dbReference type="Proteomes" id="UP001154078">
    <property type="component" value="Chromosome 7"/>
</dbReference>
<evidence type="ECO:0000256" key="1">
    <source>
        <dbReference type="ARBA" id="ARBA00004651"/>
    </source>
</evidence>
<dbReference type="OrthoDB" id="6819047at2759"/>
<evidence type="ECO:0000256" key="4">
    <source>
        <dbReference type="ARBA" id="ARBA00022989"/>
    </source>
</evidence>
<evidence type="ECO:0000256" key="5">
    <source>
        <dbReference type="ARBA" id="ARBA00023136"/>
    </source>
</evidence>
<dbReference type="PANTHER" id="PTHR42643">
    <property type="entry name" value="IONOTROPIC RECEPTOR 20A-RELATED"/>
    <property type="match status" value="1"/>
</dbReference>
<dbReference type="GO" id="GO:0005886">
    <property type="term" value="C:plasma membrane"/>
    <property type="evidence" value="ECO:0007669"/>
    <property type="project" value="UniProtKB-SubCell"/>
</dbReference>
<protein>
    <submittedName>
        <fullName evidence="9">Uncharacterized protein</fullName>
    </submittedName>
</protein>
<keyword evidence="6" id="KW-0675">Receptor</keyword>
<dbReference type="SUPFAM" id="SSF53850">
    <property type="entry name" value="Periplasmic binding protein-like II"/>
    <property type="match status" value="1"/>
</dbReference>
<keyword evidence="2" id="KW-1003">Cell membrane</keyword>
<evidence type="ECO:0000313" key="9">
    <source>
        <dbReference type="EMBL" id="CAH0560438.1"/>
    </source>
</evidence>
<keyword evidence="7" id="KW-0325">Glycoprotein</keyword>
<dbReference type="InterPro" id="IPR052192">
    <property type="entry name" value="Insect_Ionotropic_Sensory_Rcpt"/>
</dbReference>
<dbReference type="PANTHER" id="PTHR42643:SF35">
    <property type="entry name" value="IONOTROPIC RECEPTOR 68A, ISOFORM A"/>
    <property type="match status" value="1"/>
</dbReference>